<accession>A0A381PGQ5</accession>
<evidence type="ECO:0000256" key="2">
    <source>
        <dbReference type="ARBA" id="ARBA00022643"/>
    </source>
</evidence>
<protein>
    <recommendedName>
        <fullName evidence="4">Nitroreductase domain-containing protein</fullName>
    </recommendedName>
</protein>
<gene>
    <name evidence="5" type="ORF">METZ01_LOCUS18241</name>
</gene>
<evidence type="ECO:0000256" key="3">
    <source>
        <dbReference type="ARBA" id="ARBA00023002"/>
    </source>
</evidence>
<sequence>MASQPDDPYEHPYPAPDLAARHPFVVLEPHRYPVDEMRARARAFHETADRRRSVRMFSSEPVPRDLVETAVMAASTAPSGAHKQPWTFVAVSDPHLKSRIRAAAEEEEQKNYLENRMNAEWQEALAPLGTDHHKEYLDVAPWIVVLFEQRYELRSDGTTRRNYYVKESVGIAAGLFVAALHDMGLATLPHTPSPMAFLRTLLGRPANERPFVMFPVGHPLDGARVPDLRRKPLAEVFVEVTDDPVT</sequence>
<reference evidence="5" key="1">
    <citation type="submission" date="2018-05" db="EMBL/GenBank/DDBJ databases">
        <authorList>
            <person name="Lanie J.A."/>
            <person name="Ng W.-L."/>
            <person name="Kazmierczak K.M."/>
            <person name="Andrzejewski T.M."/>
            <person name="Davidsen T.M."/>
            <person name="Wayne K.J."/>
            <person name="Tettelin H."/>
            <person name="Glass J.I."/>
            <person name="Rusch D."/>
            <person name="Podicherti R."/>
            <person name="Tsui H.-C.T."/>
            <person name="Winkler M.E."/>
        </authorList>
    </citation>
    <scope>NUCLEOTIDE SEQUENCE</scope>
</reference>
<name>A0A381PGQ5_9ZZZZ</name>
<evidence type="ECO:0000256" key="1">
    <source>
        <dbReference type="ARBA" id="ARBA00022630"/>
    </source>
</evidence>
<keyword evidence="1" id="KW-0285">Flavoprotein</keyword>
<dbReference type="EMBL" id="UINC01000958">
    <property type="protein sequence ID" value="SUZ65387.1"/>
    <property type="molecule type" value="Genomic_DNA"/>
</dbReference>
<feature type="domain" description="Nitroreductase" evidence="4">
    <location>
        <begin position="50"/>
        <end position="218"/>
    </location>
</feature>
<dbReference type="CDD" id="cd02144">
    <property type="entry name" value="iodotyrosine_dehalogenase"/>
    <property type="match status" value="1"/>
</dbReference>
<dbReference type="GO" id="GO:0016491">
    <property type="term" value="F:oxidoreductase activity"/>
    <property type="evidence" value="ECO:0007669"/>
    <property type="project" value="UniProtKB-KW"/>
</dbReference>
<organism evidence="5">
    <name type="scientific">marine metagenome</name>
    <dbReference type="NCBI Taxonomy" id="408172"/>
    <lineage>
        <taxon>unclassified sequences</taxon>
        <taxon>metagenomes</taxon>
        <taxon>ecological metagenomes</taxon>
    </lineage>
</organism>
<dbReference type="AlphaFoldDB" id="A0A381PGQ5"/>
<dbReference type="Pfam" id="PF00881">
    <property type="entry name" value="Nitroreductase"/>
    <property type="match status" value="1"/>
</dbReference>
<evidence type="ECO:0000259" key="4">
    <source>
        <dbReference type="Pfam" id="PF00881"/>
    </source>
</evidence>
<dbReference type="InterPro" id="IPR050627">
    <property type="entry name" value="Nitroreductase/BluB"/>
</dbReference>
<dbReference type="InterPro" id="IPR029479">
    <property type="entry name" value="Nitroreductase"/>
</dbReference>
<dbReference type="SUPFAM" id="SSF55469">
    <property type="entry name" value="FMN-dependent nitroreductase-like"/>
    <property type="match status" value="1"/>
</dbReference>
<proteinExistence type="predicted"/>
<evidence type="ECO:0000313" key="5">
    <source>
        <dbReference type="EMBL" id="SUZ65387.1"/>
    </source>
</evidence>
<keyword evidence="3" id="KW-0560">Oxidoreductase</keyword>
<dbReference type="Gene3D" id="3.40.109.10">
    <property type="entry name" value="NADH Oxidase"/>
    <property type="match status" value="1"/>
</dbReference>
<keyword evidence="2" id="KW-0288">FMN</keyword>
<dbReference type="PANTHER" id="PTHR23026">
    <property type="entry name" value="NADPH NITROREDUCTASE"/>
    <property type="match status" value="1"/>
</dbReference>
<dbReference type="PANTHER" id="PTHR23026:SF90">
    <property type="entry name" value="IODOTYROSINE DEIODINASE 1"/>
    <property type="match status" value="1"/>
</dbReference>
<dbReference type="InterPro" id="IPR000415">
    <property type="entry name" value="Nitroreductase-like"/>
</dbReference>